<evidence type="ECO:0000256" key="1">
    <source>
        <dbReference type="ARBA" id="ARBA00009477"/>
    </source>
</evidence>
<keyword evidence="2" id="KW-0175">Coiled coil</keyword>
<dbReference type="RefSeq" id="WP_089273575.1">
    <property type="nucleotide sequence ID" value="NZ_FZOC01000003.1"/>
</dbReference>
<name>A0A238ZUU9_9BACT</name>
<dbReference type="Gene3D" id="2.40.50.100">
    <property type="match status" value="1"/>
</dbReference>
<sequence>MSRKKLLIYVVAALVAAGAGWYLVHKSRAAGQTKVLATAHVGRETVSRVLEATGIIKAQVGASVKIGARATGTISRVYVRVGDAVKKGQVVAEIDARELTAQREEAEARLKLAEAKAKFTGITLPRHQTLTQQGLQAQSVLDESEQNHRVARAEAAAARAALRTLDVRISYTKIVSPIDGVVSQVTAQEGETIVAGLQVANLVTVLDPTRLEMWIYVDETDVGRVRPGLPVEFRVDSQPDKAFTGAVDRVYPEPEIRDNIVYYKALVTVDRDHALSLRPEMTTQCSIVVDTRENVLAVPNQALKWVAGKQTVFVVDKARPEGVRRVEPKLGLPGLEKSEVLEGLAEGDEVATQIVLAGQDKPAEAKKAADKNGDGKAR</sequence>
<dbReference type="PANTHER" id="PTHR30469:SF33">
    <property type="entry name" value="SLR1207 PROTEIN"/>
    <property type="match status" value="1"/>
</dbReference>
<protein>
    <submittedName>
        <fullName evidence="4">HlyD family secretion protein</fullName>
    </submittedName>
</protein>
<dbReference type="Proteomes" id="UP000198324">
    <property type="component" value="Unassembled WGS sequence"/>
</dbReference>
<organism evidence="4 5">
    <name type="scientific">Humidesulfovibrio mexicanus</name>
    <dbReference type="NCBI Taxonomy" id="147047"/>
    <lineage>
        <taxon>Bacteria</taxon>
        <taxon>Pseudomonadati</taxon>
        <taxon>Thermodesulfobacteriota</taxon>
        <taxon>Desulfovibrionia</taxon>
        <taxon>Desulfovibrionales</taxon>
        <taxon>Desulfovibrionaceae</taxon>
        <taxon>Humidesulfovibrio</taxon>
    </lineage>
</organism>
<feature type="domain" description="Multidrug resistance protein MdtA-like barrel-sandwich hybrid" evidence="3">
    <location>
        <begin position="64"/>
        <end position="204"/>
    </location>
</feature>
<dbReference type="EMBL" id="FZOC01000003">
    <property type="protein sequence ID" value="SNR87120.1"/>
    <property type="molecule type" value="Genomic_DNA"/>
</dbReference>
<evidence type="ECO:0000259" key="3">
    <source>
        <dbReference type="Pfam" id="PF25917"/>
    </source>
</evidence>
<dbReference type="PANTHER" id="PTHR30469">
    <property type="entry name" value="MULTIDRUG RESISTANCE PROTEIN MDTA"/>
    <property type="match status" value="1"/>
</dbReference>
<dbReference type="InterPro" id="IPR006143">
    <property type="entry name" value="RND_pump_MFP"/>
</dbReference>
<dbReference type="GO" id="GO:1990281">
    <property type="term" value="C:efflux pump complex"/>
    <property type="evidence" value="ECO:0007669"/>
    <property type="project" value="TreeGrafter"/>
</dbReference>
<keyword evidence="5" id="KW-1185">Reference proteome</keyword>
<dbReference type="GO" id="GO:0015562">
    <property type="term" value="F:efflux transmembrane transporter activity"/>
    <property type="evidence" value="ECO:0007669"/>
    <property type="project" value="TreeGrafter"/>
</dbReference>
<dbReference type="AlphaFoldDB" id="A0A238ZUU9"/>
<reference evidence="4 5" key="1">
    <citation type="submission" date="2017-06" db="EMBL/GenBank/DDBJ databases">
        <authorList>
            <person name="Kim H.J."/>
            <person name="Triplett B.A."/>
        </authorList>
    </citation>
    <scope>NUCLEOTIDE SEQUENCE [LARGE SCALE GENOMIC DNA]</scope>
    <source>
        <strain evidence="4 5">DSM 13116</strain>
    </source>
</reference>
<gene>
    <name evidence="4" type="ORF">SAMN04488503_1629</name>
</gene>
<dbReference type="Gene3D" id="2.40.30.170">
    <property type="match status" value="1"/>
</dbReference>
<feature type="coiled-coil region" evidence="2">
    <location>
        <begin position="89"/>
        <end position="116"/>
    </location>
</feature>
<dbReference type="Gene3D" id="2.40.420.20">
    <property type="match status" value="1"/>
</dbReference>
<dbReference type="OrthoDB" id="9784484at2"/>
<evidence type="ECO:0000313" key="5">
    <source>
        <dbReference type="Proteomes" id="UP000198324"/>
    </source>
</evidence>
<dbReference type="NCBIfam" id="TIGR01730">
    <property type="entry name" value="RND_mfp"/>
    <property type="match status" value="1"/>
</dbReference>
<evidence type="ECO:0000313" key="4">
    <source>
        <dbReference type="EMBL" id="SNR87120.1"/>
    </source>
</evidence>
<dbReference type="InterPro" id="IPR058625">
    <property type="entry name" value="MdtA-like_BSH"/>
</dbReference>
<proteinExistence type="inferred from homology"/>
<comment type="similarity">
    <text evidence="1">Belongs to the membrane fusion protein (MFP) (TC 8.A.1) family.</text>
</comment>
<dbReference type="Pfam" id="PF25917">
    <property type="entry name" value="BSH_RND"/>
    <property type="match status" value="1"/>
</dbReference>
<dbReference type="SUPFAM" id="SSF111369">
    <property type="entry name" value="HlyD-like secretion proteins"/>
    <property type="match status" value="1"/>
</dbReference>
<evidence type="ECO:0000256" key="2">
    <source>
        <dbReference type="SAM" id="Coils"/>
    </source>
</evidence>
<accession>A0A238ZUU9</accession>
<dbReference type="Gene3D" id="1.10.287.470">
    <property type="entry name" value="Helix hairpin bin"/>
    <property type="match status" value="1"/>
</dbReference>